<evidence type="ECO:0000313" key="3">
    <source>
        <dbReference type="EMBL" id="CUO54510.1"/>
    </source>
</evidence>
<organism evidence="3 9">
    <name type="scientific">Bacteroides caccae</name>
    <dbReference type="NCBI Taxonomy" id="47678"/>
    <lineage>
        <taxon>Bacteria</taxon>
        <taxon>Pseudomonadati</taxon>
        <taxon>Bacteroidota</taxon>
        <taxon>Bacteroidia</taxon>
        <taxon>Bacteroidales</taxon>
        <taxon>Bacteroidaceae</taxon>
        <taxon>Bacteroides</taxon>
    </lineage>
</organism>
<evidence type="ECO:0000259" key="2">
    <source>
        <dbReference type="Pfam" id="PF13635"/>
    </source>
</evidence>
<accession>A0A174G114</accession>
<protein>
    <submittedName>
        <fullName evidence="5">ATP-binding protein</fullName>
    </submittedName>
    <submittedName>
        <fullName evidence="3">ATPase</fullName>
    </submittedName>
</protein>
<keyword evidence="5" id="KW-0067">ATP-binding</keyword>
<dbReference type="Proteomes" id="UP000283512">
    <property type="component" value="Unassembled WGS sequence"/>
</dbReference>
<evidence type="ECO:0000313" key="10">
    <source>
        <dbReference type="Proteomes" id="UP000095725"/>
    </source>
</evidence>
<dbReference type="EMBL" id="CZBL01000001">
    <property type="protein sequence ID" value="CUP42656.1"/>
    <property type="molecule type" value="Genomic_DNA"/>
</dbReference>
<dbReference type="Proteomes" id="UP000368418">
    <property type="component" value="Unassembled WGS sequence"/>
</dbReference>
<dbReference type="SUPFAM" id="SSF52540">
    <property type="entry name" value="P-loop containing nucleoside triphosphate hydrolases"/>
    <property type="match status" value="1"/>
</dbReference>
<dbReference type="EMBL" id="CP103166">
    <property type="protein sequence ID" value="UVQ97313.1"/>
    <property type="molecule type" value="Genomic_DNA"/>
</dbReference>
<reference evidence="9 10" key="1">
    <citation type="submission" date="2015-09" db="EMBL/GenBank/DDBJ databases">
        <authorList>
            <consortium name="Pathogen Informatics"/>
        </authorList>
    </citation>
    <scope>NUCLEOTIDE SEQUENCE [LARGE SCALE GENOMIC DNA]</scope>
    <source>
        <strain evidence="3 9">2789STDY5834880</strain>
        <strain evidence="4 10">2789STDY5834946</strain>
    </source>
</reference>
<dbReference type="EMBL" id="VVYD01000001">
    <property type="protein sequence ID" value="KAA5503762.1"/>
    <property type="molecule type" value="Genomic_DNA"/>
</dbReference>
<dbReference type="Proteomes" id="UP000095725">
    <property type="component" value="Unassembled WGS sequence"/>
</dbReference>
<feature type="domain" description="DUF4143" evidence="2">
    <location>
        <begin position="223"/>
        <end position="370"/>
    </location>
</feature>
<dbReference type="EMBL" id="QRKD01000003">
    <property type="protein sequence ID" value="RHH92848.1"/>
    <property type="molecule type" value="Genomic_DNA"/>
</dbReference>
<dbReference type="InterPro" id="IPR025420">
    <property type="entry name" value="DUF4143"/>
</dbReference>
<dbReference type="InterPro" id="IPR041682">
    <property type="entry name" value="AAA_14"/>
</dbReference>
<evidence type="ECO:0000313" key="6">
    <source>
        <dbReference type="EMBL" id="KAA5503762.1"/>
    </source>
</evidence>
<dbReference type="PANTHER" id="PTHR33295:SF20">
    <property type="entry name" value="ATPASE"/>
    <property type="match status" value="1"/>
</dbReference>
<evidence type="ECO:0000313" key="5">
    <source>
        <dbReference type="EMBL" id="KAA5486906.1"/>
    </source>
</evidence>
<dbReference type="GO" id="GO:0005524">
    <property type="term" value="F:ATP binding"/>
    <property type="evidence" value="ECO:0007669"/>
    <property type="project" value="UniProtKB-KW"/>
</dbReference>
<evidence type="ECO:0000313" key="13">
    <source>
        <dbReference type="Proteomes" id="UP000491168"/>
    </source>
</evidence>
<reference evidence="8" key="4">
    <citation type="submission" date="2022-08" db="EMBL/GenBank/DDBJ databases">
        <title>Genome Sequencing of Bacteroides fragilis Group Isolates with Nanopore Technology.</title>
        <authorList>
            <person name="Tisza M.J."/>
            <person name="Smith D."/>
            <person name="Dekker J.P."/>
        </authorList>
    </citation>
    <scope>NUCLEOTIDE SEQUENCE</scope>
    <source>
        <strain evidence="8">BFG-474</strain>
    </source>
</reference>
<dbReference type="PANTHER" id="PTHR33295">
    <property type="entry name" value="ATPASE"/>
    <property type="match status" value="1"/>
</dbReference>
<evidence type="ECO:0000313" key="7">
    <source>
        <dbReference type="EMBL" id="RHH92848.1"/>
    </source>
</evidence>
<dbReference type="Pfam" id="PF13635">
    <property type="entry name" value="DUF4143"/>
    <property type="match status" value="1"/>
</dbReference>
<dbReference type="Proteomes" id="UP000491168">
    <property type="component" value="Unassembled WGS sequence"/>
</dbReference>
<evidence type="ECO:0000313" key="11">
    <source>
        <dbReference type="Proteomes" id="UP000283512"/>
    </source>
</evidence>
<evidence type="ECO:0000259" key="1">
    <source>
        <dbReference type="Pfam" id="PF13173"/>
    </source>
</evidence>
<dbReference type="Proteomes" id="UP000095657">
    <property type="component" value="Unassembled WGS sequence"/>
</dbReference>
<dbReference type="Proteomes" id="UP001060260">
    <property type="component" value="Chromosome"/>
</dbReference>
<reference evidence="12 13" key="3">
    <citation type="journal article" date="2019" name="Nat. Med.">
        <title>A library of human gut bacterial isolates paired with longitudinal multiomics data enables mechanistic microbiome research.</title>
        <authorList>
            <person name="Poyet M."/>
            <person name="Groussin M."/>
            <person name="Gibbons S.M."/>
            <person name="Avila-Pacheco J."/>
            <person name="Jiang X."/>
            <person name="Kearney S.M."/>
            <person name="Perrotta A.R."/>
            <person name="Berdy B."/>
            <person name="Zhao S."/>
            <person name="Lieberman T.D."/>
            <person name="Swanson P.K."/>
            <person name="Smith M."/>
            <person name="Roesemann S."/>
            <person name="Alexander J.E."/>
            <person name="Rich S.A."/>
            <person name="Livny J."/>
            <person name="Vlamakis H."/>
            <person name="Clish C."/>
            <person name="Bullock K."/>
            <person name="Deik A."/>
            <person name="Scott J."/>
            <person name="Pierce K.A."/>
            <person name="Xavier R.J."/>
            <person name="Alm E.J."/>
        </authorList>
    </citation>
    <scope>NUCLEOTIDE SEQUENCE [LARGE SCALE GENOMIC DNA]</scope>
    <source>
        <strain evidence="6 12">BIOML-A19</strain>
        <strain evidence="5 13">BIOML-A21</strain>
    </source>
</reference>
<evidence type="ECO:0000313" key="4">
    <source>
        <dbReference type="EMBL" id="CUP42656.1"/>
    </source>
</evidence>
<name>A0A174G114_9BACE</name>
<reference evidence="7 11" key="2">
    <citation type="submission" date="2018-08" db="EMBL/GenBank/DDBJ databases">
        <title>A genome reference for cultivated species of the human gut microbiota.</title>
        <authorList>
            <person name="Zou Y."/>
            <person name="Xue W."/>
            <person name="Luo G."/>
        </authorList>
    </citation>
    <scope>NUCLEOTIDE SEQUENCE [LARGE SCALE GENOMIC DNA]</scope>
    <source>
        <strain evidence="7 11">AM16-49B</strain>
    </source>
</reference>
<gene>
    <name evidence="7" type="ORF">DW190_06180</name>
    <name evidence="3" type="ORF">ERS852494_00149</name>
    <name evidence="4" type="ORF">ERS852558_00183</name>
    <name evidence="6" type="ORF">F2Y31_00460</name>
    <name evidence="5" type="ORF">F2Y35_20345</name>
    <name evidence="8" type="ORF">NXW23_02790</name>
</gene>
<dbReference type="EMBL" id="VVYF01000025">
    <property type="protein sequence ID" value="KAA5486906.1"/>
    <property type="molecule type" value="Genomic_DNA"/>
</dbReference>
<keyword evidence="5" id="KW-0547">Nucleotide-binding</keyword>
<evidence type="ECO:0000313" key="8">
    <source>
        <dbReference type="EMBL" id="UVQ97313.1"/>
    </source>
</evidence>
<dbReference type="EMBL" id="CZAI01000001">
    <property type="protein sequence ID" value="CUO54510.1"/>
    <property type="molecule type" value="Genomic_DNA"/>
</dbReference>
<sequence length="428" mass="49883">MDERINILRKYNLWGDTAFDFGFRRSEYNEKIMDFTGNRLVKILTGQRRAGKSYLLRQTARQLIENGVPAANTLFINREMTDLDFIKTYKDLDEIIKLYQAIIQPTGKVYIFIDEIQLIKDWEKTINSYSQDYTAEYELFISGSNSKLLSGELATLLSGRYVCFNVFPFSYQEYLMVTGKEQMKQSYLDYINSGGLPELFSLPNKLEIRQNYMSTIKDSILLRDIIQRYNIRDPKLLEDIFIFLVNNASNLISVNSIVKYFKNSGRNISYDIVAAYIGYIEDTFLIHRCERYDIKGKETLAGTSKFYINDLAYKNYLYPGYGYGFGYLIENAVYLELLRMGYEVYTGNAKGKEIDFVAQKTGETIYIQCSYIMSDQSTIKREFSPLETINDNFPKVVVSIDDMVLPSHNGIKHIQAWNLRNELIYHKE</sequence>
<dbReference type="RefSeq" id="WP_055169681.1">
    <property type="nucleotide sequence ID" value="NZ_CACRTB010000007.1"/>
</dbReference>
<dbReference type="InterPro" id="IPR027417">
    <property type="entry name" value="P-loop_NTPase"/>
</dbReference>
<feature type="domain" description="AAA" evidence="1">
    <location>
        <begin position="39"/>
        <end position="175"/>
    </location>
</feature>
<dbReference type="Pfam" id="PF13173">
    <property type="entry name" value="AAA_14"/>
    <property type="match status" value="1"/>
</dbReference>
<proteinExistence type="predicted"/>
<dbReference type="Gene3D" id="3.40.50.300">
    <property type="entry name" value="P-loop containing nucleotide triphosphate hydrolases"/>
    <property type="match status" value="1"/>
</dbReference>
<dbReference type="STRING" id="47678.ERS852494_00149"/>
<dbReference type="AlphaFoldDB" id="A0A174G114"/>
<evidence type="ECO:0000313" key="12">
    <source>
        <dbReference type="Proteomes" id="UP000368418"/>
    </source>
</evidence>
<evidence type="ECO:0000313" key="9">
    <source>
        <dbReference type="Proteomes" id="UP000095657"/>
    </source>
</evidence>